<sequence>MPTTHRPKDQTLSPRDRDFIAACRTVIESAHGGSLTAAEIALKASRMPAPSYYLSHEQAMRHLHRPPLSSRRRRREHPSTASRREEIERKVALLQQKRGIGRGEALAHVLAGGASGFFIEPSTALRLYQRIRQRRRSLRRTEPIT</sequence>
<evidence type="ECO:0000313" key="3">
    <source>
        <dbReference type="Proteomes" id="UP000244925"/>
    </source>
</evidence>
<dbReference type="Proteomes" id="UP000244925">
    <property type="component" value="Unassembled WGS sequence"/>
</dbReference>
<keyword evidence="3" id="KW-1185">Reference proteome</keyword>
<organism evidence="2 3">
    <name type="scientific">Paramuribaculum intestinale</name>
    <dbReference type="NCBI Taxonomy" id="2094151"/>
    <lineage>
        <taxon>Bacteria</taxon>
        <taxon>Pseudomonadati</taxon>
        <taxon>Bacteroidota</taxon>
        <taxon>Bacteroidia</taxon>
        <taxon>Bacteroidales</taxon>
        <taxon>Muribaculaceae</taxon>
        <taxon>Paramuribaculum</taxon>
    </lineage>
</organism>
<proteinExistence type="predicted"/>
<evidence type="ECO:0000313" key="2">
    <source>
        <dbReference type="EMBL" id="PWB09421.1"/>
    </source>
</evidence>
<dbReference type="AlphaFoldDB" id="A0A2V1J1R3"/>
<feature type="compositionally biased region" description="Basic residues" evidence="1">
    <location>
        <begin position="61"/>
        <end position="76"/>
    </location>
</feature>
<gene>
    <name evidence="2" type="ORF">C5O25_01950</name>
</gene>
<protein>
    <submittedName>
        <fullName evidence="2">Uncharacterized protein</fullName>
    </submittedName>
</protein>
<accession>A0A2V1J1R3</accession>
<feature type="region of interest" description="Disordered" evidence="1">
    <location>
        <begin position="59"/>
        <end position="87"/>
    </location>
</feature>
<dbReference type="RefSeq" id="WP_107035042.1">
    <property type="nucleotide sequence ID" value="NZ_CAONGC010000009.1"/>
</dbReference>
<dbReference type="EMBL" id="PUBV01000002">
    <property type="protein sequence ID" value="PWB09421.1"/>
    <property type="molecule type" value="Genomic_DNA"/>
</dbReference>
<name>A0A2V1J1R3_9BACT</name>
<reference evidence="3" key="1">
    <citation type="submission" date="2018-02" db="EMBL/GenBank/DDBJ databases">
        <authorList>
            <person name="Clavel T."/>
            <person name="Strowig T."/>
        </authorList>
    </citation>
    <scope>NUCLEOTIDE SEQUENCE [LARGE SCALE GENOMIC DNA]</scope>
    <source>
        <strain evidence="3">DSM 100764</strain>
    </source>
</reference>
<comment type="caution">
    <text evidence="2">The sequence shown here is derived from an EMBL/GenBank/DDBJ whole genome shotgun (WGS) entry which is preliminary data.</text>
</comment>
<evidence type="ECO:0000256" key="1">
    <source>
        <dbReference type="SAM" id="MobiDB-lite"/>
    </source>
</evidence>